<comment type="similarity">
    <text evidence="4 11">Belongs to the dihydroorotate dehydrogenase family. Type 2 subfamily.</text>
</comment>
<feature type="binding site" evidence="11">
    <location>
        <begin position="336"/>
        <end position="337"/>
    </location>
    <ligand>
        <name>FMN</name>
        <dbReference type="ChEBI" id="CHEBI:58210"/>
    </ligand>
</feature>
<dbReference type="HAMAP" id="MF_00225">
    <property type="entry name" value="DHO_dh_type2"/>
    <property type="match status" value="1"/>
</dbReference>
<comment type="subcellular location">
    <subcellularLocation>
        <location evidence="11">Cell membrane</location>
        <topology evidence="11">Peripheral membrane protein</topology>
    </subcellularLocation>
    <subcellularLocation>
        <location evidence="2">Membrane</location>
    </subcellularLocation>
</comment>
<evidence type="ECO:0000256" key="6">
    <source>
        <dbReference type="ARBA" id="ARBA00022643"/>
    </source>
</evidence>
<evidence type="ECO:0000256" key="8">
    <source>
        <dbReference type="ARBA" id="ARBA00023002"/>
    </source>
</evidence>
<feature type="binding site" evidence="11">
    <location>
        <begin position="117"/>
        <end position="121"/>
    </location>
    <ligand>
        <name>substrate</name>
    </ligand>
</feature>
<dbReference type="Gene3D" id="3.20.20.70">
    <property type="entry name" value="Aldolase class I"/>
    <property type="match status" value="1"/>
</dbReference>
<dbReference type="Pfam" id="PF01180">
    <property type="entry name" value="DHO_dh"/>
    <property type="match status" value="1"/>
</dbReference>
<evidence type="ECO:0000256" key="7">
    <source>
        <dbReference type="ARBA" id="ARBA00022975"/>
    </source>
</evidence>
<evidence type="ECO:0000256" key="9">
    <source>
        <dbReference type="ARBA" id="ARBA00023136"/>
    </source>
</evidence>
<dbReference type="GO" id="GO:0006207">
    <property type="term" value="P:'de novo' pyrimidine nucleobase biosynthetic process"/>
    <property type="evidence" value="ECO:0007669"/>
    <property type="project" value="UniProtKB-UniRule"/>
</dbReference>
<evidence type="ECO:0000259" key="13">
    <source>
        <dbReference type="Pfam" id="PF01180"/>
    </source>
</evidence>
<dbReference type="PANTHER" id="PTHR48109">
    <property type="entry name" value="DIHYDROOROTATE DEHYDROGENASE (QUINONE), MITOCHONDRIAL-RELATED"/>
    <property type="match status" value="1"/>
</dbReference>
<dbReference type="InterPro" id="IPR050074">
    <property type="entry name" value="DHO_dehydrogenase"/>
</dbReference>
<protein>
    <recommendedName>
        <fullName evidence="11">Dihydroorotate dehydrogenase (quinone)</fullName>
        <ecNumber evidence="11">1.3.5.2</ecNumber>
    </recommendedName>
    <alternativeName>
        <fullName evidence="11">DHOdehase</fullName>
        <shortName evidence="11">DHOD</shortName>
        <shortName evidence="11">DHODase</shortName>
    </alternativeName>
    <alternativeName>
        <fullName evidence="11">Dihydroorotate oxidase</fullName>
    </alternativeName>
</protein>
<evidence type="ECO:0000256" key="3">
    <source>
        <dbReference type="ARBA" id="ARBA00005161"/>
    </source>
</evidence>
<gene>
    <name evidence="11" type="primary">pyrD</name>
    <name evidence="14" type="ORF">Cflav_PD0308</name>
</gene>
<dbReference type="CDD" id="cd04738">
    <property type="entry name" value="DHOD_2_like"/>
    <property type="match status" value="1"/>
</dbReference>
<accession>B9XSG1</accession>
<keyword evidence="9 11" id="KW-0472">Membrane</keyword>
<feature type="binding site" evidence="11">
    <location>
        <position position="315"/>
    </location>
    <ligand>
        <name>FMN</name>
        <dbReference type="ChEBI" id="CHEBI:58210"/>
    </ligand>
</feature>
<evidence type="ECO:0000256" key="10">
    <source>
        <dbReference type="ARBA" id="ARBA00048639"/>
    </source>
</evidence>
<dbReference type="EC" id="1.3.5.2" evidence="11"/>
<evidence type="ECO:0000256" key="4">
    <source>
        <dbReference type="ARBA" id="ARBA00005359"/>
    </source>
</evidence>
<dbReference type="OrthoDB" id="9802377at2"/>
<dbReference type="STRING" id="320771.Cflav_PD0308"/>
<feature type="binding site" evidence="11">
    <location>
        <position position="286"/>
    </location>
    <ligand>
        <name>FMN</name>
        <dbReference type="ChEBI" id="CHEBI:58210"/>
    </ligand>
</feature>
<dbReference type="AlphaFoldDB" id="B9XSG1"/>
<feature type="binding site" evidence="11">
    <location>
        <position position="72"/>
    </location>
    <ligand>
        <name>substrate</name>
    </ligand>
</feature>
<dbReference type="EMBL" id="ABOX02000079">
    <property type="protein sequence ID" value="EEF57226.1"/>
    <property type="molecule type" value="Genomic_DNA"/>
</dbReference>
<evidence type="ECO:0000256" key="12">
    <source>
        <dbReference type="SAM" id="MobiDB-lite"/>
    </source>
</evidence>
<dbReference type="GO" id="GO:0005737">
    <property type="term" value="C:cytoplasm"/>
    <property type="evidence" value="ECO:0007669"/>
    <property type="project" value="InterPro"/>
</dbReference>
<dbReference type="UniPathway" id="UPA00070">
    <property type="reaction ID" value="UER00946"/>
</dbReference>
<feature type="domain" description="Dihydroorotate dehydrogenase catalytic" evidence="13">
    <location>
        <begin position="51"/>
        <end position="358"/>
    </location>
</feature>
<proteinExistence type="inferred from homology"/>
<dbReference type="RefSeq" id="WP_007418744.1">
    <property type="nucleotide sequence ID" value="NZ_ABOX02000079.1"/>
</dbReference>
<feature type="active site" description="Nucleophile" evidence="11">
    <location>
        <position position="186"/>
    </location>
</feature>
<comment type="cofactor">
    <cofactor evidence="11">
        <name>FMN</name>
        <dbReference type="ChEBI" id="CHEBI:58210"/>
    </cofactor>
    <text evidence="11">Binds 1 FMN per subunit.</text>
</comment>
<comment type="pathway">
    <text evidence="3 11">Pyrimidine metabolism; UMP biosynthesis via de novo pathway; orotate from (S)-dihydroorotate (quinone route): step 1/1.</text>
</comment>
<keyword evidence="5 11" id="KW-0285">Flavoprotein</keyword>
<evidence type="ECO:0000256" key="11">
    <source>
        <dbReference type="HAMAP-Rule" id="MF_00225"/>
    </source>
</evidence>
<evidence type="ECO:0000313" key="15">
    <source>
        <dbReference type="Proteomes" id="UP000003688"/>
    </source>
</evidence>
<dbReference type="Proteomes" id="UP000003688">
    <property type="component" value="Unassembled WGS sequence"/>
</dbReference>
<keyword evidence="15" id="KW-1185">Reference proteome</keyword>
<dbReference type="InterPro" id="IPR005719">
    <property type="entry name" value="Dihydroorotate_DH_2"/>
</dbReference>
<dbReference type="InterPro" id="IPR013785">
    <property type="entry name" value="Aldolase_TIM"/>
</dbReference>
<feature type="binding site" evidence="11">
    <location>
        <position position="188"/>
    </location>
    <ligand>
        <name>substrate</name>
    </ligand>
</feature>
<name>B9XSG1_PEDPL</name>
<feature type="binding site" evidence="11">
    <location>
        <position position="92"/>
    </location>
    <ligand>
        <name>FMN</name>
        <dbReference type="ChEBI" id="CHEBI:58210"/>
    </ligand>
</feature>
<dbReference type="GO" id="GO:0106430">
    <property type="term" value="F:dihydroorotate dehydrogenase (quinone) activity"/>
    <property type="evidence" value="ECO:0007669"/>
    <property type="project" value="UniProtKB-EC"/>
</dbReference>
<evidence type="ECO:0000256" key="5">
    <source>
        <dbReference type="ARBA" id="ARBA00022630"/>
    </source>
</evidence>
<dbReference type="InterPro" id="IPR005720">
    <property type="entry name" value="Dihydroorotate_DH_cat"/>
</dbReference>
<evidence type="ECO:0000313" key="14">
    <source>
        <dbReference type="EMBL" id="EEF57226.1"/>
    </source>
</evidence>
<dbReference type="NCBIfam" id="NF003652">
    <property type="entry name" value="PRK05286.2-5"/>
    <property type="match status" value="1"/>
</dbReference>
<dbReference type="InterPro" id="IPR001295">
    <property type="entry name" value="Dihydroorotate_DH_CS"/>
</dbReference>
<feature type="region of interest" description="Disordered" evidence="12">
    <location>
        <begin position="266"/>
        <end position="286"/>
    </location>
</feature>
<dbReference type="PANTHER" id="PTHR48109:SF4">
    <property type="entry name" value="DIHYDROOROTATE DEHYDROGENASE (QUINONE), MITOCHONDRIAL"/>
    <property type="match status" value="1"/>
</dbReference>
<reference evidence="14 15" key="1">
    <citation type="journal article" date="2011" name="J. Bacteriol.">
        <title>Genome sequence of 'Pedosphaera parvula' Ellin514, an aerobic Verrucomicrobial isolate from pasture soil.</title>
        <authorList>
            <person name="Kant R."/>
            <person name="van Passel M.W."/>
            <person name="Sangwan P."/>
            <person name="Palva A."/>
            <person name="Lucas S."/>
            <person name="Copeland A."/>
            <person name="Lapidus A."/>
            <person name="Glavina Del Rio T."/>
            <person name="Dalin E."/>
            <person name="Tice H."/>
            <person name="Bruce D."/>
            <person name="Goodwin L."/>
            <person name="Pitluck S."/>
            <person name="Chertkov O."/>
            <person name="Larimer F.W."/>
            <person name="Land M.L."/>
            <person name="Hauser L."/>
            <person name="Brettin T.S."/>
            <person name="Detter J.C."/>
            <person name="Han S."/>
            <person name="de Vos W.M."/>
            <person name="Janssen P.H."/>
            <person name="Smidt H."/>
        </authorList>
    </citation>
    <scope>NUCLEOTIDE SEQUENCE [LARGE SCALE GENOMIC DNA]</scope>
    <source>
        <strain evidence="14 15">Ellin514</strain>
    </source>
</reference>
<comment type="catalytic activity">
    <reaction evidence="10 11">
        <text>(S)-dihydroorotate + a quinone = orotate + a quinol</text>
        <dbReference type="Rhea" id="RHEA:30187"/>
        <dbReference type="ChEBI" id="CHEBI:24646"/>
        <dbReference type="ChEBI" id="CHEBI:30839"/>
        <dbReference type="ChEBI" id="CHEBI:30864"/>
        <dbReference type="ChEBI" id="CHEBI:132124"/>
        <dbReference type="EC" id="1.3.5.2"/>
    </reaction>
</comment>
<dbReference type="NCBIfam" id="TIGR01036">
    <property type="entry name" value="pyrD_sub2"/>
    <property type="match status" value="1"/>
</dbReference>
<feature type="binding site" evidence="11">
    <location>
        <position position="183"/>
    </location>
    <ligand>
        <name>FMN</name>
        <dbReference type="ChEBI" id="CHEBI:58210"/>
    </ligand>
</feature>
<keyword evidence="6 11" id="KW-0288">FMN</keyword>
<comment type="subunit">
    <text evidence="11">Monomer.</text>
</comment>
<dbReference type="PROSITE" id="PS00911">
    <property type="entry name" value="DHODEHASE_1"/>
    <property type="match status" value="1"/>
</dbReference>
<dbReference type="NCBIfam" id="NF003645">
    <property type="entry name" value="PRK05286.1-2"/>
    <property type="match status" value="1"/>
</dbReference>
<feature type="binding site" evidence="11">
    <location>
        <begin position="261"/>
        <end position="262"/>
    </location>
    <ligand>
        <name>substrate</name>
    </ligand>
</feature>
<dbReference type="SUPFAM" id="SSF51395">
    <property type="entry name" value="FMN-linked oxidoreductases"/>
    <property type="match status" value="1"/>
</dbReference>
<dbReference type="GO" id="GO:0044205">
    <property type="term" value="P:'de novo' UMP biosynthetic process"/>
    <property type="evidence" value="ECO:0007669"/>
    <property type="project" value="UniProtKB-UniRule"/>
</dbReference>
<keyword evidence="8 11" id="KW-0560">Oxidoreductase</keyword>
<feature type="binding site" evidence="11">
    <location>
        <position position="260"/>
    </location>
    <ligand>
        <name>FMN</name>
        <dbReference type="ChEBI" id="CHEBI:58210"/>
    </ligand>
</feature>
<evidence type="ECO:0000256" key="2">
    <source>
        <dbReference type="ARBA" id="ARBA00004370"/>
    </source>
</evidence>
<evidence type="ECO:0000256" key="1">
    <source>
        <dbReference type="ARBA" id="ARBA00003125"/>
    </source>
</evidence>
<dbReference type="GO" id="GO:0005886">
    <property type="term" value="C:plasma membrane"/>
    <property type="evidence" value="ECO:0007669"/>
    <property type="project" value="UniProtKB-SubCell"/>
</dbReference>
<comment type="caution">
    <text evidence="14">The sequence shown here is derived from an EMBL/GenBank/DDBJ whole genome shotgun (WGS) entry which is preliminary data.</text>
</comment>
<organism evidence="14 15">
    <name type="scientific">Pedosphaera parvula (strain Ellin514)</name>
    <dbReference type="NCBI Taxonomy" id="320771"/>
    <lineage>
        <taxon>Bacteria</taxon>
        <taxon>Pseudomonadati</taxon>
        <taxon>Verrucomicrobiota</taxon>
        <taxon>Pedosphaerae</taxon>
        <taxon>Pedosphaerales</taxon>
        <taxon>Pedosphaeraceae</taxon>
        <taxon>Pedosphaera</taxon>
    </lineage>
</organism>
<feature type="binding site" evidence="11">
    <location>
        <position position="150"/>
    </location>
    <ligand>
        <name>FMN</name>
        <dbReference type="ChEBI" id="CHEBI:58210"/>
    </ligand>
</feature>
<keyword evidence="7 11" id="KW-0665">Pyrimidine biosynthesis</keyword>
<sequence length="375" mass="41194">MGWPYRHLLRPLLFKQDSEEIHNQTLSALAWASHRPWICDAVGSFFGSEQLPVELFGLKFPNPVGLAAGMDKQAAAVPMWSALGFGFTELGGVTWHQQPGNPMPRMFRAARDQALINRMGFNNPGAEAMAARLKNWHSQNRWPSHPVGINLGKSKITPLEEAAQDYSNSFRVLWPYADFFVVNVSSPNTPNLRQLQDKTALNEILSALQQVNREQLAQPFAQGRSPKPILVKVAPDLTYEALDEILELVGPRELSGIVATNTTIARPPTRHAQSSRTYAETGGLSGRPLAKRSTEIIRHLYRQTSGKVPIIGVGGIFNADDAWDKITAGASLIQVYSGMVYEGPGIAKNINSGLLKKLENKGISSIAEAVGMHDR</sequence>
<comment type="function">
    <text evidence="1 11">Catalyzes the conversion of dihydroorotate to orotate with quinone as electron acceptor.</text>
</comment>
<keyword evidence="11" id="KW-1003">Cell membrane</keyword>
<feature type="binding site" evidence="11">
    <location>
        <begin position="68"/>
        <end position="72"/>
    </location>
    <ligand>
        <name>FMN</name>
        <dbReference type="ChEBI" id="CHEBI:58210"/>
    </ligand>
</feature>
<dbReference type="PROSITE" id="PS00912">
    <property type="entry name" value="DHODEHASE_2"/>
    <property type="match status" value="1"/>
</dbReference>
<feature type="binding site" evidence="11">
    <location>
        <position position="232"/>
    </location>
    <ligand>
        <name>FMN</name>
        <dbReference type="ChEBI" id="CHEBI:58210"/>
    </ligand>
</feature>
<feature type="binding site" evidence="11">
    <location>
        <position position="183"/>
    </location>
    <ligand>
        <name>substrate</name>
    </ligand>
</feature>